<comment type="caution">
    <text evidence="2">The sequence shown here is derived from an EMBL/GenBank/DDBJ whole genome shotgun (WGS) entry which is preliminary data.</text>
</comment>
<name>K6Y1K0_9ALTE</name>
<dbReference type="EMBL" id="BAEP01000088">
    <property type="protein sequence ID" value="GAC26709.1"/>
    <property type="molecule type" value="Genomic_DNA"/>
</dbReference>
<proteinExistence type="predicted"/>
<reference evidence="2 3" key="1">
    <citation type="journal article" date="2017" name="Antonie Van Leeuwenhoek">
        <title>Rhizobium rhizosphaerae sp. nov., a novel species isolated from rice rhizosphere.</title>
        <authorList>
            <person name="Zhao J.J."/>
            <person name="Zhang J."/>
            <person name="Zhang R.J."/>
            <person name="Zhang C.W."/>
            <person name="Yin H.Q."/>
            <person name="Zhang X.X."/>
        </authorList>
    </citation>
    <scope>NUCLEOTIDE SEQUENCE [LARGE SCALE GENOMIC DNA]</scope>
    <source>
        <strain evidence="2 3">KMM 241</strain>
    </source>
</reference>
<gene>
    <name evidence="2" type="ORF">GMES_4443</name>
</gene>
<evidence type="ECO:0000259" key="1">
    <source>
        <dbReference type="Pfam" id="PF04266"/>
    </source>
</evidence>
<dbReference type="eggNOG" id="COG4933">
    <property type="taxonomic scope" value="Bacteria"/>
</dbReference>
<dbReference type="InterPro" id="IPR007374">
    <property type="entry name" value="ASCH_domain"/>
</dbReference>
<protein>
    <recommendedName>
        <fullName evidence="1">ASCH domain-containing protein</fullName>
    </recommendedName>
</protein>
<dbReference type="AlphaFoldDB" id="K6Y1K0"/>
<dbReference type="InterPro" id="IPR015947">
    <property type="entry name" value="PUA-like_sf"/>
</dbReference>
<evidence type="ECO:0000313" key="2">
    <source>
        <dbReference type="EMBL" id="GAC26709.1"/>
    </source>
</evidence>
<sequence length="266" mass="29815">MSTHQILKDLEKNGALIIDKPWIELILSGQKIWEMRSTKFNKAGYIALIAKGTKTIVGIAKIQGFDGPLSIEQLTLHSEKHRVPKAQFSAENYKWFVAMKLSDILRFSKPIPYKHKSGSVIWVKLMDQPDVLECVKTELVAKIAAAENALDEAKRTSEKSGPIIINAIATKVEMKLILLDKKAQPGSAGKVPLSVRGKVFNQNLCSKDGLYHIKLSSKEYRFESSSAALNALRKVESAKWATFDKRGRRAWQTTNEWIKATPIVIN</sequence>
<organism evidence="2 3">
    <name type="scientific">Paraglaciecola mesophila KMM 241</name>
    <dbReference type="NCBI Taxonomy" id="1128912"/>
    <lineage>
        <taxon>Bacteria</taxon>
        <taxon>Pseudomonadati</taxon>
        <taxon>Pseudomonadota</taxon>
        <taxon>Gammaproteobacteria</taxon>
        <taxon>Alteromonadales</taxon>
        <taxon>Alteromonadaceae</taxon>
        <taxon>Paraglaciecola</taxon>
    </lineage>
</organism>
<dbReference type="SUPFAM" id="SSF88697">
    <property type="entry name" value="PUA domain-like"/>
    <property type="match status" value="1"/>
</dbReference>
<dbReference type="Gene3D" id="2.30.130.30">
    <property type="entry name" value="Hypothetical protein"/>
    <property type="match status" value="1"/>
</dbReference>
<accession>K6Y1K0</accession>
<evidence type="ECO:0000313" key="3">
    <source>
        <dbReference type="Proteomes" id="UP000006263"/>
    </source>
</evidence>
<feature type="domain" description="ASCH" evidence="1">
    <location>
        <begin position="18"/>
        <end position="73"/>
    </location>
</feature>
<dbReference type="Proteomes" id="UP000006263">
    <property type="component" value="Unassembled WGS sequence"/>
</dbReference>
<dbReference type="Pfam" id="PF04266">
    <property type="entry name" value="ASCH"/>
    <property type="match status" value="1"/>
</dbReference>